<dbReference type="PANTHER" id="PTHR30043">
    <property type="entry name" value="PHOSPHONATES TRANSPORT SYSTEM PERMEASE PROTEIN"/>
    <property type="match status" value="1"/>
</dbReference>
<keyword evidence="4 7" id="KW-0812">Transmembrane</keyword>
<dbReference type="AlphaFoldDB" id="A0A212LC35"/>
<gene>
    <name evidence="9" type="ORF">KL86PLE_130496</name>
</gene>
<sequence>MPTRLSDRAALIERHWQAQARVRRLYTVLGVGGLIVAVTLSLWFANEANAGKFFDRLPHFLDFTGDLVPRDWLEVGRAMFDLPSPYDDGSLRYNYPEGRAYLMAGLYIPEYIDQMAITLNIALLSTVLGTLIGGLLSFLAARNMMPNRLVRWPARRFMEILRAFPDVVVAGFFLSFLTVGPIPAIAAVTIHTIGALGKLFFEVIENADMKPDEGLRAVGGNWIERVRFAMLPQVLPNFASYFLLRLEINVRASTIIGAVGGGGIGELLRLSISQNHGAKTIAIVILLFGTIVAVDQFSAWLRRGLVGRDAFLPAA</sequence>
<comment type="similarity">
    <text evidence="7">Belongs to the binding-protein-dependent transport system permease family.</text>
</comment>
<evidence type="ECO:0000256" key="2">
    <source>
        <dbReference type="ARBA" id="ARBA00022448"/>
    </source>
</evidence>
<feature type="transmembrane region" description="Helical" evidence="7">
    <location>
        <begin position="117"/>
        <end position="139"/>
    </location>
</feature>
<keyword evidence="5 7" id="KW-1133">Transmembrane helix</keyword>
<dbReference type="Gene3D" id="1.10.3720.10">
    <property type="entry name" value="MetI-like"/>
    <property type="match status" value="1"/>
</dbReference>
<keyword evidence="3" id="KW-1003">Cell membrane</keyword>
<evidence type="ECO:0000259" key="8">
    <source>
        <dbReference type="PROSITE" id="PS50928"/>
    </source>
</evidence>
<keyword evidence="2 7" id="KW-0813">Transport</keyword>
<dbReference type="InterPro" id="IPR035906">
    <property type="entry name" value="MetI-like_sf"/>
</dbReference>
<dbReference type="PANTHER" id="PTHR30043:SF1">
    <property type="entry name" value="ABC TRANSPORT SYSTEM PERMEASE PROTEIN P69"/>
    <property type="match status" value="1"/>
</dbReference>
<evidence type="ECO:0000256" key="6">
    <source>
        <dbReference type="ARBA" id="ARBA00023136"/>
    </source>
</evidence>
<evidence type="ECO:0000256" key="1">
    <source>
        <dbReference type="ARBA" id="ARBA00004651"/>
    </source>
</evidence>
<feature type="domain" description="ABC transmembrane type-1" evidence="8">
    <location>
        <begin position="115"/>
        <end position="298"/>
    </location>
</feature>
<dbReference type="RefSeq" id="WP_288199925.1">
    <property type="nucleotide sequence ID" value="NZ_LT608334.1"/>
</dbReference>
<feature type="transmembrane region" description="Helical" evidence="7">
    <location>
        <begin position="280"/>
        <end position="301"/>
    </location>
</feature>
<dbReference type="NCBIfam" id="TIGR01097">
    <property type="entry name" value="PhnE"/>
    <property type="match status" value="1"/>
</dbReference>
<dbReference type="PROSITE" id="PS50928">
    <property type="entry name" value="ABC_TM1"/>
    <property type="match status" value="1"/>
</dbReference>
<dbReference type="CDD" id="cd06261">
    <property type="entry name" value="TM_PBP2"/>
    <property type="match status" value="1"/>
</dbReference>
<dbReference type="InterPro" id="IPR000515">
    <property type="entry name" value="MetI-like"/>
</dbReference>
<evidence type="ECO:0000256" key="4">
    <source>
        <dbReference type="ARBA" id="ARBA00022692"/>
    </source>
</evidence>
<proteinExistence type="inferred from homology"/>
<name>A0A212LC35_9HYPH</name>
<dbReference type="EMBL" id="FMJD01000005">
    <property type="protein sequence ID" value="SCM75095.1"/>
    <property type="molecule type" value="Genomic_DNA"/>
</dbReference>
<organism evidence="9">
    <name type="scientific">uncultured Pleomorphomonas sp</name>
    <dbReference type="NCBI Taxonomy" id="442121"/>
    <lineage>
        <taxon>Bacteria</taxon>
        <taxon>Pseudomonadati</taxon>
        <taxon>Pseudomonadota</taxon>
        <taxon>Alphaproteobacteria</taxon>
        <taxon>Hyphomicrobiales</taxon>
        <taxon>Pleomorphomonadaceae</taxon>
        <taxon>Pleomorphomonas</taxon>
        <taxon>environmental samples</taxon>
    </lineage>
</organism>
<accession>A0A212LC35</accession>
<keyword evidence="6 7" id="KW-0472">Membrane</keyword>
<dbReference type="SUPFAM" id="SSF161098">
    <property type="entry name" value="MetI-like"/>
    <property type="match status" value="1"/>
</dbReference>
<dbReference type="GO" id="GO:0015416">
    <property type="term" value="F:ABC-type phosphonate transporter activity"/>
    <property type="evidence" value="ECO:0007669"/>
    <property type="project" value="InterPro"/>
</dbReference>
<dbReference type="GO" id="GO:0005886">
    <property type="term" value="C:plasma membrane"/>
    <property type="evidence" value="ECO:0007669"/>
    <property type="project" value="UniProtKB-SubCell"/>
</dbReference>
<feature type="transmembrane region" description="Helical" evidence="7">
    <location>
        <begin position="25"/>
        <end position="45"/>
    </location>
</feature>
<evidence type="ECO:0000256" key="5">
    <source>
        <dbReference type="ARBA" id="ARBA00022989"/>
    </source>
</evidence>
<evidence type="ECO:0000313" key="9">
    <source>
        <dbReference type="EMBL" id="SCM75095.1"/>
    </source>
</evidence>
<dbReference type="InterPro" id="IPR005769">
    <property type="entry name" value="PhnE/PtxC"/>
</dbReference>
<feature type="transmembrane region" description="Helical" evidence="7">
    <location>
        <begin position="250"/>
        <end position="268"/>
    </location>
</feature>
<comment type="subcellular location">
    <subcellularLocation>
        <location evidence="1 7">Cell membrane</location>
        <topology evidence="1 7">Multi-pass membrane protein</topology>
    </subcellularLocation>
</comment>
<evidence type="ECO:0000256" key="7">
    <source>
        <dbReference type="RuleBase" id="RU363032"/>
    </source>
</evidence>
<evidence type="ECO:0000256" key="3">
    <source>
        <dbReference type="ARBA" id="ARBA00022475"/>
    </source>
</evidence>
<reference evidence="9" key="1">
    <citation type="submission" date="2016-08" db="EMBL/GenBank/DDBJ databases">
        <authorList>
            <person name="Seilhamer J.J."/>
        </authorList>
    </citation>
    <scope>NUCLEOTIDE SEQUENCE</scope>
    <source>
        <strain evidence="9">86</strain>
    </source>
</reference>
<protein>
    <submittedName>
        <fullName evidence="9">Phosphonate ABC transporter, inner membrane subunit</fullName>
    </submittedName>
</protein>
<dbReference type="Pfam" id="PF00528">
    <property type="entry name" value="BPD_transp_1"/>
    <property type="match status" value="1"/>
</dbReference>